<dbReference type="Pfam" id="PF00530">
    <property type="entry name" value="SRCR"/>
    <property type="match status" value="1"/>
</dbReference>
<gene>
    <name evidence="5" type="ORF">PACLA_8A015582</name>
</gene>
<feature type="non-terminal residue" evidence="5">
    <location>
        <position position="1"/>
    </location>
</feature>
<evidence type="ECO:0000313" key="6">
    <source>
        <dbReference type="Proteomes" id="UP001152795"/>
    </source>
</evidence>
<organism evidence="5 6">
    <name type="scientific">Paramuricea clavata</name>
    <name type="common">Red gorgonian</name>
    <name type="synonym">Violescent sea-whip</name>
    <dbReference type="NCBI Taxonomy" id="317549"/>
    <lineage>
        <taxon>Eukaryota</taxon>
        <taxon>Metazoa</taxon>
        <taxon>Cnidaria</taxon>
        <taxon>Anthozoa</taxon>
        <taxon>Octocorallia</taxon>
        <taxon>Malacalcyonacea</taxon>
        <taxon>Plexauridae</taxon>
        <taxon>Paramuricea</taxon>
    </lineage>
</organism>
<dbReference type="Gene3D" id="3.10.250.10">
    <property type="entry name" value="SRCR-like domain"/>
    <property type="match status" value="1"/>
</dbReference>
<keyword evidence="2" id="KW-0677">Repeat</keyword>
<keyword evidence="1" id="KW-0732">Signal</keyword>
<evidence type="ECO:0000256" key="2">
    <source>
        <dbReference type="ARBA" id="ARBA00022737"/>
    </source>
</evidence>
<evidence type="ECO:0000256" key="4">
    <source>
        <dbReference type="ARBA" id="ARBA00023180"/>
    </source>
</evidence>
<name>A0A7D9M9T2_PARCT</name>
<reference evidence="5" key="1">
    <citation type="submission" date="2020-04" db="EMBL/GenBank/DDBJ databases">
        <authorList>
            <person name="Alioto T."/>
            <person name="Alioto T."/>
            <person name="Gomez Garrido J."/>
        </authorList>
    </citation>
    <scope>NUCLEOTIDE SEQUENCE</scope>
    <source>
        <strain evidence="5">A484AB</strain>
    </source>
</reference>
<dbReference type="FunFam" id="3.10.250.10:FF:000011">
    <property type="entry name" value="Scavenger receptor class A member 5"/>
    <property type="match status" value="1"/>
</dbReference>
<evidence type="ECO:0000256" key="1">
    <source>
        <dbReference type="ARBA" id="ARBA00022729"/>
    </source>
</evidence>
<dbReference type="PANTHER" id="PTHR19331:SF465">
    <property type="entry name" value="EGG PEPTIDE SPERACT RECEPTOR"/>
    <property type="match status" value="1"/>
</dbReference>
<protein>
    <submittedName>
        <fullName evidence="5">Deleted in malignant brain tumors 1 -like</fullName>
    </submittedName>
</protein>
<proteinExistence type="predicted"/>
<dbReference type="OrthoDB" id="25028at2759"/>
<keyword evidence="6" id="KW-1185">Reference proteome</keyword>
<accession>A0A7D9M9T2</accession>
<dbReference type="Proteomes" id="UP001152795">
    <property type="component" value="Unassembled WGS sequence"/>
</dbReference>
<evidence type="ECO:0000313" key="5">
    <source>
        <dbReference type="EMBL" id="CAB4044386.1"/>
    </source>
</evidence>
<sequence length="111" mass="12079">KSLSIRLRGQARPRSNYIGRVEVFYSGKWGTICDNGWDINDARVVCRQLGYKYGVRALLGKDVPDGTGQIWLDDVACAGNELSLSNCSHSGWGNKNCGHTKDAGVECSAIT</sequence>
<dbReference type="InterPro" id="IPR001190">
    <property type="entry name" value="SRCR"/>
</dbReference>
<dbReference type="PRINTS" id="PR00258">
    <property type="entry name" value="SPERACTRCPTR"/>
</dbReference>
<feature type="non-terminal residue" evidence="5">
    <location>
        <position position="111"/>
    </location>
</feature>
<dbReference type="InterPro" id="IPR036772">
    <property type="entry name" value="SRCR-like_dom_sf"/>
</dbReference>
<keyword evidence="3" id="KW-1015">Disulfide bond</keyword>
<evidence type="ECO:0000256" key="3">
    <source>
        <dbReference type="ARBA" id="ARBA00023157"/>
    </source>
</evidence>
<dbReference type="AlphaFoldDB" id="A0A7D9M9T2"/>
<dbReference type="EMBL" id="CACRXK020034776">
    <property type="protein sequence ID" value="CAB4044386.1"/>
    <property type="molecule type" value="Genomic_DNA"/>
</dbReference>
<dbReference type="GO" id="GO:0016020">
    <property type="term" value="C:membrane"/>
    <property type="evidence" value="ECO:0007669"/>
    <property type="project" value="InterPro"/>
</dbReference>
<dbReference type="PANTHER" id="PTHR19331">
    <property type="entry name" value="SCAVENGER RECEPTOR DOMAIN-CONTAINING"/>
    <property type="match status" value="1"/>
</dbReference>
<dbReference type="SUPFAM" id="SSF56487">
    <property type="entry name" value="SRCR-like"/>
    <property type="match status" value="1"/>
</dbReference>
<comment type="caution">
    <text evidence="5">The sequence shown here is derived from an EMBL/GenBank/DDBJ whole genome shotgun (WGS) entry which is preliminary data.</text>
</comment>
<dbReference type="PROSITE" id="PS50287">
    <property type="entry name" value="SRCR_2"/>
    <property type="match status" value="1"/>
</dbReference>
<dbReference type="SMART" id="SM00202">
    <property type="entry name" value="SR"/>
    <property type="match status" value="1"/>
</dbReference>
<keyword evidence="4" id="KW-0325">Glycoprotein</keyword>